<gene>
    <name evidence="3" type="ordered locus">AM1_3893</name>
</gene>
<protein>
    <submittedName>
        <fullName evidence="3">Uncharacterized protein</fullName>
    </submittedName>
</protein>
<name>B0C739_ACAM1</name>
<dbReference type="AlphaFoldDB" id="B0C739"/>
<dbReference type="RefSeq" id="WP_012164243.1">
    <property type="nucleotide sequence ID" value="NC_009925.1"/>
</dbReference>
<keyword evidence="1" id="KW-0175">Coiled coil</keyword>
<organism evidence="3 4">
    <name type="scientific">Acaryochloris marina (strain MBIC 11017)</name>
    <dbReference type="NCBI Taxonomy" id="329726"/>
    <lineage>
        <taxon>Bacteria</taxon>
        <taxon>Bacillati</taxon>
        <taxon>Cyanobacteriota</taxon>
        <taxon>Cyanophyceae</taxon>
        <taxon>Acaryochloridales</taxon>
        <taxon>Acaryochloridaceae</taxon>
        <taxon>Acaryochloris</taxon>
    </lineage>
</organism>
<evidence type="ECO:0000256" key="1">
    <source>
        <dbReference type="SAM" id="Coils"/>
    </source>
</evidence>
<sequence>MNDLETLQGLEKLELLIHTGIERGEHLVQQACRVDEVKQLLQAMQQQQASLTAATEQAELLSAQVLDLETTMALLHNNRQTLEQQYHTLARQVETCSQSIQAVSTQIAGIDQATQQHESIMQVLTQLKQQVQQDKQARSDQDQNIQQLQIDMAHLRQTSDTQNSHWQQQQSEQIQLVHTLEAQLTRQGDQLARLVTQIEAFKYEAVEYRLESLETLSPNIAQLKSQIQAVEHRLRQDMEASQKRLAQRYRILVVVSVIAIAGLVLWGQWYFRRTDKRSSSPSQSLISKRPVACHAHPGDIV</sequence>
<keyword evidence="4" id="KW-1185">Reference proteome</keyword>
<reference evidence="3 4" key="1">
    <citation type="journal article" date="2008" name="Proc. Natl. Acad. Sci. U.S.A.">
        <title>Niche adaptation and genome expansion in the chlorophyll d-producing cyanobacterium Acaryochloris marina.</title>
        <authorList>
            <person name="Swingley W.D."/>
            <person name="Chen M."/>
            <person name="Cheung P.C."/>
            <person name="Conrad A.L."/>
            <person name="Dejesa L.C."/>
            <person name="Hao J."/>
            <person name="Honchak B.M."/>
            <person name="Karbach L.E."/>
            <person name="Kurdoglu A."/>
            <person name="Lahiri S."/>
            <person name="Mastrian S.D."/>
            <person name="Miyashita H."/>
            <person name="Page L."/>
            <person name="Ramakrishna P."/>
            <person name="Satoh S."/>
            <person name="Sattley W.M."/>
            <person name="Shimada Y."/>
            <person name="Taylor H.L."/>
            <person name="Tomo T."/>
            <person name="Tsuchiya T."/>
            <person name="Wang Z.T."/>
            <person name="Raymond J."/>
            <person name="Mimuro M."/>
            <person name="Blankenship R.E."/>
            <person name="Touchman J.W."/>
        </authorList>
    </citation>
    <scope>NUCLEOTIDE SEQUENCE [LARGE SCALE GENOMIC DNA]</scope>
    <source>
        <strain evidence="4">MBIC 11017</strain>
    </source>
</reference>
<evidence type="ECO:0000256" key="2">
    <source>
        <dbReference type="SAM" id="Phobius"/>
    </source>
</evidence>
<dbReference type="KEGG" id="amr:AM1_3893"/>
<dbReference type="OrthoDB" id="9819833at2"/>
<dbReference type="EMBL" id="CP000828">
    <property type="protein sequence ID" value="ABW28878.1"/>
    <property type="molecule type" value="Genomic_DNA"/>
</dbReference>
<feature type="transmembrane region" description="Helical" evidence="2">
    <location>
        <begin position="251"/>
        <end position="271"/>
    </location>
</feature>
<proteinExistence type="predicted"/>
<accession>B0C739</accession>
<dbReference type="STRING" id="329726.AM1_3893"/>
<feature type="coiled-coil region" evidence="1">
    <location>
        <begin position="27"/>
        <end position="158"/>
    </location>
</feature>
<dbReference type="HOGENOM" id="CLU_923246_0_0_3"/>
<keyword evidence="2" id="KW-0472">Membrane</keyword>
<keyword evidence="2" id="KW-1133">Transmembrane helix</keyword>
<evidence type="ECO:0000313" key="3">
    <source>
        <dbReference type="EMBL" id="ABW28878.1"/>
    </source>
</evidence>
<dbReference type="Proteomes" id="UP000000268">
    <property type="component" value="Chromosome"/>
</dbReference>
<keyword evidence="2" id="KW-0812">Transmembrane</keyword>
<evidence type="ECO:0000313" key="4">
    <source>
        <dbReference type="Proteomes" id="UP000000268"/>
    </source>
</evidence>